<dbReference type="Proteomes" id="UP000005953">
    <property type="component" value="Unassembled WGS sequence"/>
</dbReference>
<dbReference type="RefSeq" id="WP_008046339.1">
    <property type="nucleotide sequence ID" value="NZ_CH724153.1"/>
</dbReference>
<accession>A4BI86</accession>
<dbReference type="OrthoDB" id="9791096at2"/>
<dbReference type="InterPro" id="IPR036873">
    <property type="entry name" value="Rhodanese-like_dom_sf"/>
</dbReference>
<protein>
    <recommendedName>
        <fullName evidence="1">Rhodanese domain-containing protein</fullName>
    </recommendedName>
</protein>
<dbReference type="PANTHER" id="PTHR44086">
    <property type="entry name" value="THIOSULFATE SULFURTRANSFERASE RDL2, MITOCHONDRIAL-RELATED"/>
    <property type="match status" value="1"/>
</dbReference>
<reference evidence="2 3" key="1">
    <citation type="submission" date="2006-02" db="EMBL/GenBank/DDBJ databases">
        <authorList>
            <person name="Pinhassi J."/>
            <person name="Pedros-Alio C."/>
            <person name="Ferriera S."/>
            <person name="Johnson J."/>
            <person name="Kravitz S."/>
            <person name="Halpern A."/>
            <person name="Remington K."/>
            <person name="Beeson K."/>
            <person name="Tran B."/>
            <person name="Rogers Y.-H."/>
            <person name="Friedman R."/>
            <person name="Venter J.C."/>
        </authorList>
    </citation>
    <scope>NUCLEOTIDE SEQUENCE [LARGE SCALE GENOMIC DNA]</scope>
    <source>
        <strain evidence="2 3">MED297</strain>
    </source>
</reference>
<dbReference type="STRING" id="314283.MED297_00355"/>
<keyword evidence="3" id="KW-1185">Reference proteome</keyword>
<dbReference type="SUPFAM" id="SSF52821">
    <property type="entry name" value="Rhodanese/Cell cycle control phosphatase"/>
    <property type="match status" value="1"/>
</dbReference>
<dbReference type="InterPro" id="IPR001763">
    <property type="entry name" value="Rhodanese-like_dom"/>
</dbReference>
<dbReference type="EMBL" id="AAOE01000025">
    <property type="protein sequence ID" value="EAR08093.1"/>
    <property type="molecule type" value="Genomic_DNA"/>
</dbReference>
<dbReference type="GO" id="GO:0004792">
    <property type="term" value="F:thiosulfate-cyanide sulfurtransferase activity"/>
    <property type="evidence" value="ECO:0007669"/>
    <property type="project" value="TreeGrafter"/>
</dbReference>
<dbReference type="HOGENOM" id="CLU_089574_6_2_6"/>
<feature type="domain" description="Rhodanese" evidence="1">
    <location>
        <begin position="30"/>
        <end position="116"/>
    </location>
</feature>
<evidence type="ECO:0000259" key="1">
    <source>
        <dbReference type="PROSITE" id="PS50206"/>
    </source>
</evidence>
<dbReference type="SMART" id="SM00450">
    <property type="entry name" value="RHOD"/>
    <property type="match status" value="1"/>
</dbReference>
<dbReference type="AlphaFoldDB" id="A4BI86"/>
<evidence type="ECO:0000313" key="2">
    <source>
        <dbReference type="EMBL" id="EAR08093.1"/>
    </source>
</evidence>
<dbReference type="Pfam" id="PF00581">
    <property type="entry name" value="Rhodanese"/>
    <property type="match status" value="1"/>
</dbReference>
<gene>
    <name evidence="2" type="ORF">MED297_00355</name>
</gene>
<dbReference type="PANTHER" id="PTHR44086:SF13">
    <property type="entry name" value="THIOSULFATE SULFURTRANSFERASE PSPE"/>
    <property type="match status" value="1"/>
</dbReference>
<sequence length="116" mass="12775">MQYTDKFQSMCDEARQRVDSVEASEVDSRIKEGAVALDIRDPDEHQAGHIPGSRNLSRGKLEMLIEGMIPDLSTEILCYCNANNRGTLSAASLRAMGYENAYFIAGGLNAYRKLSG</sequence>
<dbReference type="CDD" id="cd00158">
    <property type="entry name" value="RHOD"/>
    <property type="match status" value="1"/>
</dbReference>
<evidence type="ECO:0000313" key="3">
    <source>
        <dbReference type="Proteomes" id="UP000005953"/>
    </source>
</evidence>
<organism evidence="2 3">
    <name type="scientific">Reinekea blandensis MED297</name>
    <dbReference type="NCBI Taxonomy" id="314283"/>
    <lineage>
        <taxon>Bacteria</taxon>
        <taxon>Pseudomonadati</taxon>
        <taxon>Pseudomonadota</taxon>
        <taxon>Gammaproteobacteria</taxon>
        <taxon>Oceanospirillales</taxon>
        <taxon>Saccharospirillaceae</taxon>
        <taxon>Reinekea</taxon>
    </lineage>
</organism>
<dbReference type="PROSITE" id="PS50206">
    <property type="entry name" value="RHODANESE_3"/>
    <property type="match status" value="1"/>
</dbReference>
<dbReference type="Gene3D" id="3.40.250.10">
    <property type="entry name" value="Rhodanese-like domain"/>
    <property type="match status" value="1"/>
</dbReference>
<comment type="caution">
    <text evidence="2">The sequence shown here is derived from an EMBL/GenBank/DDBJ whole genome shotgun (WGS) entry which is preliminary data.</text>
</comment>
<name>A4BI86_9GAMM</name>
<proteinExistence type="predicted"/>